<evidence type="ECO:0000256" key="4">
    <source>
        <dbReference type="SAM" id="MobiDB-lite"/>
    </source>
</evidence>
<dbReference type="Proteomes" id="UP000002866">
    <property type="component" value="Chromosome 4"/>
</dbReference>
<dbReference type="HOGENOM" id="CLU_000288_57_9_1"/>
<dbReference type="InterPro" id="IPR051179">
    <property type="entry name" value="WD_repeat_multifunction"/>
</dbReference>
<keyword evidence="7" id="KW-1185">Reference proteome</keyword>
<dbReference type="GO" id="GO:0005829">
    <property type="term" value="C:cytosol"/>
    <property type="evidence" value="ECO:0007669"/>
    <property type="project" value="EnsemblFungi"/>
</dbReference>
<dbReference type="InterPro" id="IPR036322">
    <property type="entry name" value="WD40_repeat_dom_sf"/>
</dbReference>
<keyword evidence="1 3" id="KW-0853">WD repeat</keyword>
<dbReference type="GO" id="GO:0051082">
    <property type="term" value="F:unfolded protein binding"/>
    <property type="evidence" value="ECO:0007669"/>
    <property type="project" value="EnsemblFungi"/>
</dbReference>
<dbReference type="Pfam" id="PF00400">
    <property type="entry name" value="WD40"/>
    <property type="match status" value="2"/>
</dbReference>
<organism evidence="6 7">
    <name type="scientific">Henningerozyma blattae (strain ATCC 34711 / CBS 6284 / DSM 70876 / NBRC 10599 / NRRL Y-10934 / UCD 77-7)</name>
    <name type="common">Yeast</name>
    <name type="synonym">Tetrapisispora blattae</name>
    <dbReference type="NCBI Taxonomy" id="1071380"/>
    <lineage>
        <taxon>Eukaryota</taxon>
        <taxon>Fungi</taxon>
        <taxon>Dikarya</taxon>
        <taxon>Ascomycota</taxon>
        <taxon>Saccharomycotina</taxon>
        <taxon>Saccharomycetes</taxon>
        <taxon>Saccharomycetales</taxon>
        <taxon>Saccharomycetaceae</taxon>
        <taxon>Henningerozyma</taxon>
    </lineage>
</organism>
<dbReference type="OrthoDB" id="10261640at2759"/>
<accession>I2H3K0</accession>
<evidence type="ECO:0000256" key="2">
    <source>
        <dbReference type="ARBA" id="ARBA00022737"/>
    </source>
</evidence>
<sequence length="446" mass="48434">MDGQEQQLNNAIGGNQPVADETSPHEDFIDSTEVAQEVVVNDEAPPVDDDESEDDDTMGMEGQDDMDNGEGEQIEIDMTNNSITYFDKHTDSVFCITHHPKLPLICTGGADNIAHLWTSHTQPPRFAGSLEGHKESVIGCAFSSNGQFLITADMVGHVLIHRAKQGGARWELSSEIAEVEEVVWLQAHPTLPAVFAFGALDGSVWCYQIDENSGTPQLLMSGFSHTLDCTQGRFVETNDLNVCELITTSLDSTIVRWNCYTGVATYRINTDKLSIPINEAPWVSIDISPKEDLFAVGASNGIIVVGRTSDGAILHSARVAEPTDINDPEDMDASVEALSWAKDFPLLAVGVVNGNVITLATTNWQIRHKFELGEAITKLKFDGLDLFASCISGKVHQVDARSGAEKFVCLGHNMGVMDFVIVSQDGKRRVITAGDEGVSLVFDVPN</sequence>
<dbReference type="PANTHER" id="PTHR19857">
    <property type="entry name" value="MITOCHONDRIAL DIVISION PROTEIN 1-RELATED"/>
    <property type="match status" value="1"/>
</dbReference>
<feature type="repeat" description="WD" evidence="3">
    <location>
        <begin position="86"/>
        <end position="117"/>
    </location>
</feature>
<dbReference type="PROSITE" id="PS50082">
    <property type="entry name" value="WD_REPEATS_2"/>
    <property type="match status" value="1"/>
</dbReference>
<evidence type="ECO:0000313" key="6">
    <source>
        <dbReference type="EMBL" id="CCH60952.1"/>
    </source>
</evidence>
<feature type="compositionally biased region" description="Acidic residues" evidence="4">
    <location>
        <begin position="45"/>
        <end position="65"/>
    </location>
</feature>
<dbReference type="SMART" id="SM00320">
    <property type="entry name" value="WD40"/>
    <property type="match status" value="6"/>
</dbReference>
<dbReference type="RefSeq" id="XP_004180471.1">
    <property type="nucleotide sequence ID" value="XM_004180423.1"/>
</dbReference>
<dbReference type="InterPro" id="IPR015943">
    <property type="entry name" value="WD40/YVTN_repeat-like_dom_sf"/>
</dbReference>
<dbReference type="GO" id="GO:0000027">
    <property type="term" value="P:ribosomal large subunit assembly"/>
    <property type="evidence" value="ECO:0007669"/>
    <property type="project" value="EnsemblFungi"/>
</dbReference>
<dbReference type="InterPro" id="IPR001680">
    <property type="entry name" value="WD40_rpt"/>
</dbReference>
<feature type="domain" description="Anaphase-promoting complex subunit 4-like WD40" evidence="5">
    <location>
        <begin position="288"/>
        <end position="381"/>
    </location>
</feature>
<dbReference type="eggNOG" id="KOG0296">
    <property type="taxonomic scope" value="Eukaryota"/>
</dbReference>
<dbReference type="Gene3D" id="2.130.10.10">
    <property type="entry name" value="YVTN repeat-like/Quinoprotein amine dehydrogenase"/>
    <property type="match status" value="1"/>
</dbReference>
<dbReference type="FunCoup" id="I2H3K0">
    <property type="interactions" value="668"/>
</dbReference>
<keyword evidence="2" id="KW-0677">Repeat</keyword>
<evidence type="ECO:0000256" key="3">
    <source>
        <dbReference type="PROSITE-ProRule" id="PRU00221"/>
    </source>
</evidence>
<dbReference type="SUPFAM" id="SSF50978">
    <property type="entry name" value="WD40 repeat-like"/>
    <property type="match status" value="1"/>
</dbReference>
<feature type="region of interest" description="Disordered" evidence="4">
    <location>
        <begin position="1"/>
        <end position="65"/>
    </location>
</feature>
<gene>
    <name evidence="6" type="primary">TBLA0D04560</name>
    <name evidence="6" type="ORF">TBLA_0D04560</name>
</gene>
<dbReference type="Pfam" id="PF12894">
    <property type="entry name" value="ANAPC4_WD40"/>
    <property type="match status" value="1"/>
</dbReference>
<name>I2H3K0_HENB6</name>
<dbReference type="KEGG" id="tbl:TBLA_0D04560"/>
<dbReference type="PANTHER" id="PTHR19857:SF8">
    <property type="entry name" value="ANGIO-ASSOCIATED MIGRATORY CELL PROTEIN"/>
    <property type="match status" value="1"/>
</dbReference>
<proteinExistence type="predicted"/>
<dbReference type="STRING" id="1071380.I2H3K0"/>
<dbReference type="InParanoid" id="I2H3K0"/>
<dbReference type="InterPro" id="IPR024977">
    <property type="entry name" value="Apc4-like_WD40_dom"/>
</dbReference>
<evidence type="ECO:0000259" key="5">
    <source>
        <dbReference type="Pfam" id="PF12894"/>
    </source>
</evidence>
<dbReference type="EMBL" id="HE806319">
    <property type="protein sequence ID" value="CCH60952.1"/>
    <property type="molecule type" value="Genomic_DNA"/>
</dbReference>
<dbReference type="OMA" id="SIWDYSK"/>
<dbReference type="AlphaFoldDB" id="I2H3K0"/>
<evidence type="ECO:0000313" key="7">
    <source>
        <dbReference type="Proteomes" id="UP000002866"/>
    </source>
</evidence>
<dbReference type="GeneID" id="14495988"/>
<feature type="compositionally biased region" description="Polar residues" evidence="4">
    <location>
        <begin position="1"/>
        <end position="13"/>
    </location>
</feature>
<reference evidence="6 7" key="1">
    <citation type="journal article" date="2011" name="Proc. Natl. Acad. Sci. U.S.A.">
        <title>Evolutionary erosion of yeast sex chromosomes by mating-type switching accidents.</title>
        <authorList>
            <person name="Gordon J.L."/>
            <person name="Armisen D."/>
            <person name="Proux-Wera E."/>
            <person name="Oheigeartaigh S.S."/>
            <person name="Byrne K.P."/>
            <person name="Wolfe K.H."/>
        </authorList>
    </citation>
    <scope>NUCLEOTIDE SEQUENCE [LARGE SCALE GENOMIC DNA]</scope>
    <source>
        <strain evidence="7">ATCC 34711 / CBS 6284 / DSM 70876 / NBRC 10599 / NRRL Y-10934 / UCD 77-7</strain>
    </source>
</reference>
<evidence type="ECO:0000256" key="1">
    <source>
        <dbReference type="ARBA" id="ARBA00022574"/>
    </source>
</evidence>
<protein>
    <recommendedName>
        <fullName evidence="5">Anaphase-promoting complex subunit 4-like WD40 domain-containing protein</fullName>
    </recommendedName>
</protein>